<dbReference type="GeneID" id="18563616"/>
<accession>G3MAE2</accession>
<keyword evidence="3" id="KW-1185">Reference proteome</keyword>
<evidence type="ECO:0000256" key="1">
    <source>
        <dbReference type="SAM" id="Phobius"/>
    </source>
</evidence>
<dbReference type="Proteomes" id="UP000009273">
    <property type="component" value="Segment"/>
</dbReference>
<protein>
    <submittedName>
        <fullName evidence="2">Gp401</fullName>
    </submittedName>
</protein>
<dbReference type="KEGG" id="vg:18563616"/>
<evidence type="ECO:0000313" key="2">
    <source>
        <dbReference type="EMBL" id="AEO93660.1"/>
    </source>
</evidence>
<reference evidence="2 3" key="1">
    <citation type="submission" date="2011-09" db="EMBL/GenBank/DDBJ databases">
        <authorList>
            <person name="Pope W.H."/>
            <person name="Pedulla M.L."/>
            <person name="Ford M.E."/>
            <person name="Peebles C.L."/>
            <person name="Hatfull G.H."/>
            <person name="Hendrix R.W."/>
        </authorList>
    </citation>
    <scope>NUCLEOTIDE SEQUENCE [LARGE SCALE GENOMIC DNA]</scope>
    <source>
        <strain evidence="2">G</strain>
    </source>
</reference>
<gene>
    <name evidence="2" type="primary">401</name>
    <name evidence="2" type="ORF">G_401</name>
</gene>
<keyword evidence="1" id="KW-0812">Transmembrane</keyword>
<dbReference type="RefSeq" id="YP_009015704.1">
    <property type="nucleotide sequence ID" value="NC_023719.1"/>
</dbReference>
<name>G3MAE2_9CAUD</name>
<feature type="transmembrane region" description="Helical" evidence="1">
    <location>
        <begin position="27"/>
        <end position="53"/>
    </location>
</feature>
<keyword evidence="1" id="KW-0472">Membrane</keyword>
<feature type="transmembrane region" description="Helical" evidence="1">
    <location>
        <begin position="59"/>
        <end position="77"/>
    </location>
</feature>
<proteinExistence type="predicted"/>
<evidence type="ECO:0000313" key="3">
    <source>
        <dbReference type="Proteomes" id="UP000009273"/>
    </source>
</evidence>
<dbReference type="EMBL" id="JN638751">
    <property type="protein sequence ID" value="AEO93660.1"/>
    <property type="molecule type" value="Genomic_DNA"/>
</dbReference>
<keyword evidence="1" id="KW-1133">Transmembrane helix</keyword>
<organism evidence="2 3">
    <name type="scientific">Bacillus phage G</name>
    <dbReference type="NCBI Taxonomy" id="2884420"/>
    <lineage>
        <taxon>Viruses</taxon>
        <taxon>Duplodnaviria</taxon>
        <taxon>Heunggongvirae</taxon>
        <taxon>Uroviricota</taxon>
        <taxon>Caudoviricetes</taxon>
        <taxon>Donellivirus</taxon>
        <taxon>Donellivirus gee</taxon>
    </lineage>
</organism>
<sequence>MLFIISGVLNIIMGIICMRLNKKRPDFFFKVVIKSTRIAGTLFIVLGIFDIIYENKFFLAIYILINIPYLYTIWRGYHLSEESKKVMEQLVEN</sequence>